<sequence length="231" mass="26177">MSTVSHQSHRRSGSHSSTRSPPRSPSPPRQTFHPSLIIKPVPTPALLESVAGAAHYSGARPEGDTGKRRRRSSAHQADIGKISADHQRIFEDLKELYCCRPTKQIFERSFAKDVTFEDPLSKCAGINQVMSQFFAMPKFFSKSESLGSRVMSSTTLPNQIIFWQQQEYTLRLLGRKKVIESIIVVDLDEEDKIIRLLDQWDGQDLPSWFGSTLVRSMNGKIMPWLVHVPQM</sequence>
<dbReference type="AlphaFoldDB" id="A0A5C3LDF0"/>
<dbReference type="PANTHER" id="PTHR34213:SF2">
    <property type="entry name" value="NUCLEAR TRANSPORT FACTOR 2 (NTF2) FAMILY PROTEIN"/>
    <property type="match status" value="1"/>
</dbReference>
<feature type="region of interest" description="Disordered" evidence="1">
    <location>
        <begin position="1"/>
        <end position="36"/>
    </location>
</feature>
<dbReference type="Proteomes" id="UP000307440">
    <property type="component" value="Unassembled WGS sequence"/>
</dbReference>
<proteinExistence type="predicted"/>
<accession>A0A5C3LDF0</accession>
<dbReference type="PANTHER" id="PTHR34213">
    <property type="entry name" value="NUCLEAR TRANSPORT FACTOR 2 (NTF2) FAMILY PROTEIN"/>
    <property type="match status" value="1"/>
</dbReference>
<feature type="region of interest" description="Disordered" evidence="1">
    <location>
        <begin position="54"/>
        <end position="80"/>
    </location>
</feature>
<dbReference type="EMBL" id="ML210175">
    <property type="protein sequence ID" value="TFK26441.1"/>
    <property type="molecule type" value="Genomic_DNA"/>
</dbReference>
<organism evidence="2 3">
    <name type="scientific">Coprinopsis marcescibilis</name>
    <name type="common">Agaric fungus</name>
    <name type="synonym">Psathyrella marcescibilis</name>
    <dbReference type="NCBI Taxonomy" id="230819"/>
    <lineage>
        <taxon>Eukaryota</taxon>
        <taxon>Fungi</taxon>
        <taxon>Dikarya</taxon>
        <taxon>Basidiomycota</taxon>
        <taxon>Agaricomycotina</taxon>
        <taxon>Agaricomycetes</taxon>
        <taxon>Agaricomycetidae</taxon>
        <taxon>Agaricales</taxon>
        <taxon>Agaricineae</taxon>
        <taxon>Psathyrellaceae</taxon>
        <taxon>Coprinopsis</taxon>
    </lineage>
</organism>
<evidence type="ECO:0000313" key="2">
    <source>
        <dbReference type="EMBL" id="TFK26441.1"/>
    </source>
</evidence>
<evidence type="ECO:0000313" key="3">
    <source>
        <dbReference type="Proteomes" id="UP000307440"/>
    </source>
</evidence>
<evidence type="ECO:0000256" key="1">
    <source>
        <dbReference type="SAM" id="MobiDB-lite"/>
    </source>
</evidence>
<keyword evidence="3" id="KW-1185">Reference proteome</keyword>
<gene>
    <name evidence="2" type="ORF">FA15DRAFT_667530</name>
</gene>
<reference evidence="2 3" key="1">
    <citation type="journal article" date="2019" name="Nat. Ecol. Evol.">
        <title>Megaphylogeny resolves global patterns of mushroom evolution.</title>
        <authorList>
            <person name="Varga T."/>
            <person name="Krizsan K."/>
            <person name="Foldi C."/>
            <person name="Dima B."/>
            <person name="Sanchez-Garcia M."/>
            <person name="Sanchez-Ramirez S."/>
            <person name="Szollosi G.J."/>
            <person name="Szarkandi J.G."/>
            <person name="Papp V."/>
            <person name="Albert L."/>
            <person name="Andreopoulos W."/>
            <person name="Angelini C."/>
            <person name="Antonin V."/>
            <person name="Barry K.W."/>
            <person name="Bougher N.L."/>
            <person name="Buchanan P."/>
            <person name="Buyck B."/>
            <person name="Bense V."/>
            <person name="Catcheside P."/>
            <person name="Chovatia M."/>
            <person name="Cooper J."/>
            <person name="Damon W."/>
            <person name="Desjardin D."/>
            <person name="Finy P."/>
            <person name="Geml J."/>
            <person name="Haridas S."/>
            <person name="Hughes K."/>
            <person name="Justo A."/>
            <person name="Karasinski D."/>
            <person name="Kautmanova I."/>
            <person name="Kiss B."/>
            <person name="Kocsube S."/>
            <person name="Kotiranta H."/>
            <person name="LaButti K.M."/>
            <person name="Lechner B.E."/>
            <person name="Liimatainen K."/>
            <person name="Lipzen A."/>
            <person name="Lukacs Z."/>
            <person name="Mihaltcheva S."/>
            <person name="Morgado L.N."/>
            <person name="Niskanen T."/>
            <person name="Noordeloos M.E."/>
            <person name="Ohm R.A."/>
            <person name="Ortiz-Santana B."/>
            <person name="Ovrebo C."/>
            <person name="Racz N."/>
            <person name="Riley R."/>
            <person name="Savchenko A."/>
            <person name="Shiryaev A."/>
            <person name="Soop K."/>
            <person name="Spirin V."/>
            <person name="Szebenyi C."/>
            <person name="Tomsovsky M."/>
            <person name="Tulloss R.E."/>
            <person name="Uehling J."/>
            <person name="Grigoriev I.V."/>
            <person name="Vagvolgyi C."/>
            <person name="Papp T."/>
            <person name="Martin F.M."/>
            <person name="Miettinen O."/>
            <person name="Hibbett D.S."/>
            <person name="Nagy L.G."/>
        </authorList>
    </citation>
    <scope>NUCLEOTIDE SEQUENCE [LARGE SCALE GENOMIC DNA]</scope>
    <source>
        <strain evidence="2 3">CBS 121175</strain>
    </source>
</reference>
<name>A0A5C3LDF0_COPMA</name>
<protein>
    <submittedName>
        <fullName evidence="2">Uncharacterized protein</fullName>
    </submittedName>
</protein>
<dbReference type="OrthoDB" id="2400485at2759"/>
<dbReference type="STRING" id="230819.A0A5C3LDF0"/>